<protein>
    <recommendedName>
        <fullName evidence="3">CoA-dependent acyltransferase</fullName>
    </recommendedName>
</protein>
<dbReference type="RefSeq" id="XP_025345701.1">
    <property type="nucleotide sequence ID" value="XM_025491218.1"/>
</dbReference>
<evidence type="ECO:0000313" key="2">
    <source>
        <dbReference type="Proteomes" id="UP000245942"/>
    </source>
</evidence>
<dbReference type="Proteomes" id="UP000245942">
    <property type="component" value="Unassembled WGS sequence"/>
</dbReference>
<dbReference type="InterPro" id="IPR023213">
    <property type="entry name" value="CAT-like_dom_sf"/>
</dbReference>
<proteinExistence type="predicted"/>
<dbReference type="EMBL" id="KZ819336">
    <property type="protein sequence ID" value="PWN18541.1"/>
    <property type="molecule type" value="Genomic_DNA"/>
</dbReference>
<sequence>MAAISQELSLPSEWRKDGDGSLSRRLKGFEVVINMIEFHQSGNCELIITGDLESSMTPDELEHSIYPAWVKTRQQHPMVGVRLPSDDLSNAVFAPFETALDAQEWCEQTIVIAKDDLTMREVADRCKATPLDRNTGRLPQIHLVSRPFSGTQGIVLHSSHVLSGHFVMTILEEIARQLVQDDCTGGVQGVFRKEVPEDLIERLPISAVYAYEQASHIPTPTQQDISSLAARQAQNAQVAMERVSVGPSVRDDWHGQNSRMQSYFKDFPQSTLASLKAAMRQDRVTMTAAYWACIILASLDFSTAEQLQKANGVECLFSTHTRRWFQSPNTAPITMGVIPSSFWLDKGELEGQAKDRKMLTRVAQRVMTAQEAAIESVHILKQIDTSTRALYETTTQNGTRPMPSPQPDISKPTLTSQGIIELPEWYGTDIASGEESNKSRWLRYTDYRYGGRHTDPSICFALLVFRGKLRVQALYDEKYFEKERAEAYISRTVELLTLWLSHEEVGTEQSDAVSGFVARTKL</sequence>
<reference evidence="1 2" key="1">
    <citation type="journal article" date="2018" name="Mol. Biol. Evol.">
        <title>Broad Genomic Sampling Reveals a Smut Pathogenic Ancestry of the Fungal Clade Ustilaginomycotina.</title>
        <authorList>
            <person name="Kijpornyongpan T."/>
            <person name="Mondo S.J."/>
            <person name="Barry K."/>
            <person name="Sandor L."/>
            <person name="Lee J."/>
            <person name="Lipzen A."/>
            <person name="Pangilinan J."/>
            <person name="LaButti K."/>
            <person name="Hainaut M."/>
            <person name="Henrissat B."/>
            <person name="Grigoriev I.V."/>
            <person name="Spatafora J.W."/>
            <person name="Aime M.C."/>
        </authorList>
    </citation>
    <scope>NUCLEOTIDE SEQUENCE [LARGE SCALE GENOMIC DNA]</scope>
    <source>
        <strain evidence="1 2">MCA 4718</strain>
    </source>
</reference>
<name>A0A316U232_9BASI</name>
<dbReference type="PANTHER" id="PTHR42034">
    <property type="entry name" value="CHROMOSOME 7, WHOLE GENOME SHOTGUN SEQUENCE-RELATED"/>
    <property type="match status" value="1"/>
</dbReference>
<evidence type="ECO:0008006" key="3">
    <source>
        <dbReference type="Google" id="ProtNLM"/>
    </source>
</evidence>
<dbReference type="Gene3D" id="3.30.559.30">
    <property type="entry name" value="Nonribosomal peptide synthetase, condensation domain"/>
    <property type="match status" value="1"/>
</dbReference>
<organism evidence="1 2">
    <name type="scientific">Pseudomicrostroma glucosiphilum</name>
    <dbReference type="NCBI Taxonomy" id="1684307"/>
    <lineage>
        <taxon>Eukaryota</taxon>
        <taxon>Fungi</taxon>
        <taxon>Dikarya</taxon>
        <taxon>Basidiomycota</taxon>
        <taxon>Ustilaginomycotina</taxon>
        <taxon>Exobasidiomycetes</taxon>
        <taxon>Microstromatales</taxon>
        <taxon>Microstromatales incertae sedis</taxon>
        <taxon>Pseudomicrostroma</taxon>
    </lineage>
</organism>
<dbReference type="GeneID" id="37012952"/>
<dbReference type="Gene3D" id="3.30.559.10">
    <property type="entry name" value="Chloramphenicol acetyltransferase-like domain"/>
    <property type="match status" value="1"/>
</dbReference>
<evidence type="ECO:0000313" key="1">
    <source>
        <dbReference type="EMBL" id="PWN18541.1"/>
    </source>
</evidence>
<dbReference type="OrthoDB" id="3365682at2759"/>
<gene>
    <name evidence="1" type="ORF">BCV69DRAFT_278948</name>
</gene>
<accession>A0A316U232</accession>
<keyword evidence="2" id="KW-1185">Reference proteome</keyword>
<dbReference type="PANTHER" id="PTHR42034:SF2">
    <property type="entry name" value="ACYL-COA-DEPENDENT ACYLTRANSFERASE MAC1"/>
    <property type="match status" value="1"/>
</dbReference>
<dbReference type="AlphaFoldDB" id="A0A316U232"/>